<accession>A0A9W9I349</accession>
<dbReference type="AlphaFoldDB" id="A0A9W9I349"/>
<dbReference type="RefSeq" id="XP_056543516.1">
    <property type="nucleotide sequence ID" value="XM_056687961.1"/>
</dbReference>
<protein>
    <submittedName>
        <fullName evidence="1">Uncharacterized protein</fullName>
    </submittedName>
</protein>
<gene>
    <name evidence="1" type="ORF">N7482_005836</name>
</gene>
<proteinExistence type="predicted"/>
<evidence type="ECO:0000313" key="1">
    <source>
        <dbReference type="EMBL" id="KAJ5167055.1"/>
    </source>
</evidence>
<evidence type="ECO:0000313" key="2">
    <source>
        <dbReference type="Proteomes" id="UP001149163"/>
    </source>
</evidence>
<dbReference type="EMBL" id="JAPQKN010000003">
    <property type="protein sequence ID" value="KAJ5167055.1"/>
    <property type="molecule type" value="Genomic_DNA"/>
</dbReference>
<dbReference type="Proteomes" id="UP001149163">
    <property type="component" value="Unassembled WGS sequence"/>
</dbReference>
<name>A0A9W9I349_9EURO</name>
<dbReference type="GeneID" id="81427137"/>
<sequence>MSSEDVARYQAAFEGKAIPYDLLDQSRWIRCILVHTIRTNEEFAKSSEVVELCSRGEYPEFARARHARLIMSNVIPDVSDPCLLPYCFWYPDVAQEETYRLLAERYPFLRYQVGRACAVAGYTSLYTSLNLLPEVSIAEEARDNMQLSGAIFEEIISSPVRYKVLDDYARIAHEPRAGAYLNGDTCVRSNLEFRQPVENIWLLTEHLEDVNFDIAEDYAIGETASGTVNPALRPDEIQLLHTPLPLDLPTVNKDLLILMAAYEGNVDRYARLRRPHLIRAEEYCILRGIYHNTSFTKWWEQEVEAESATARTGYERNNIRRAVTARFIMCNDLSRVTESDPFNYPYMIWYPLLPRELTLRELFHRIPDMKPQIAHACIAADYQETYDSLHVVPRRSLWFEAKRSPNKHYLEDLESRAAEQHIDLKDEDPLNDGWHYDWVAFNKEPTSTYLYSALHAGLVELQHRDGIYEGYDAHMHFVDHFLCSSEELRKKAADYEAGLWFMYEE</sequence>
<reference evidence="1" key="1">
    <citation type="submission" date="2022-11" db="EMBL/GenBank/DDBJ databases">
        <authorList>
            <person name="Petersen C."/>
        </authorList>
    </citation>
    <scope>NUCLEOTIDE SEQUENCE</scope>
    <source>
        <strain evidence="1">IBT 26290</strain>
    </source>
</reference>
<comment type="caution">
    <text evidence="1">The sequence shown here is derived from an EMBL/GenBank/DDBJ whole genome shotgun (WGS) entry which is preliminary data.</text>
</comment>
<organism evidence="1 2">
    <name type="scientific">Penicillium canariense</name>
    <dbReference type="NCBI Taxonomy" id="189055"/>
    <lineage>
        <taxon>Eukaryota</taxon>
        <taxon>Fungi</taxon>
        <taxon>Dikarya</taxon>
        <taxon>Ascomycota</taxon>
        <taxon>Pezizomycotina</taxon>
        <taxon>Eurotiomycetes</taxon>
        <taxon>Eurotiomycetidae</taxon>
        <taxon>Eurotiales</taxon>
        <taxon>Aspergillaceae</taxon>
        <taxon>Penicillium</taxon>
    </lineage>
</organism>
<reference evidence="1" key="2">
    <citation type="journal article" date="2023" name="IMA Fungus">
        <title>Comparative genomic study of the Penicillium genus elucidates a diverse pangenome and 15 lateral gene transfer events.</title>
        <authorList>
            <person name="Petersen C."/>
            <person name="Sorensen T."/>
            <person name="Nielsen M.R."/>
            <person name="Sondergaard T.E."/>
            <person name="Sorensen J.L."/>
            <person name="Fitzpatrick D.A."/>
            <person name="Frisvad J.C."/>
            <person name="Nielsen K.L."/>
        </authorList>
    </citation>
    <scope>NUCLEOTIDE SEQUENCE</scope>
    <source>
        <strain evidence="1">IBT 26290</strain>
    </source>
</reference>
<keyword evidence="2" id="KW-1185">Reference proteome</keyword>
<dbReference type="OrthoDB" id="4360026at2759"/>